<feature type="compositionally biased region" description="Basic and acidic residues" evidence="1">
    <location>
        <begin position="41"/>
        <end position="55"/>
    </location>
</feature>
<sequence length="99" mass="10726">MTITDKTPSQHKFDNTANHVPSEQAKDISTVKQDADSEAIPSREGEGESAPRREAAASVNLRNNLCSNHATTKITLYGGASDGDYKDQFFACLALLKID</sequence>
<keyword evidence="3" id="KW-1185">Reference proteome</keyword>
<gene>
    <name evidence="2" type="ORF">NECAME_03478</name>
</gene>
<evidence type="ECO:0000313" key="2">
    <source>
        <dbReference type="EMBL" id="ETN76315.1"/>
    </source>
</evidence>
<reference evidence="3" key="1">
    <citation type="journal article" date="2014" name="Nat. Genet.">
        <title>Genome of the human hookworm Necator americanus.</title>
        <authorList>
            <person name="Tang Y.T."/>
            <person name="Gao X."/>
            <person name="Rosa B.A."/>
            <person name="Abubucker S."/>
            <person name="Hallsworth-Pepin K."/>
            <person name="Martin J."/>
            <person name="Tyagi R."/>
            <person name="Heizer E."/>
            <person name="Zhang X."/>
            <person name="Bhonagiri-Palsikar V."/>
            <person name="Minx P."/>
            <person name="Warren W.C."/>
            <person name="Wang Q."/>
            <person name="Zhan B."/>
            <person name="Hotez P.J."/>
            <person name="Sternberg P.W."/>
            <person name="Dougall A."/>
            <person name="Gaze S.T."/>
            <person name="Mulvenna J."/>
            <person name="Sotillo J."/>
            <person name="Ranganathan S."/>
            <person name="Rabelo E.M."/>
            <person name="Wilson R.K."/>
            <person name="Felgner P.L."/>
            <person name="Bethony J."/>
            <person name="Hawdon J.M."/>
            <person name="Gasser R.B."/>
            <person name="Loukas A."/>
            <person name="Mitreva M."/>
        </authorList>
    </citation>
    <scope>NUCLEOTIDE SEQUENCE [LARGE SCALE GENOMIC DNA]</scope>
</reference>
<dbReference type="AlphaFoldDB" id="W2T2U2"/>
<dbReference type="Proteomes" id="UP000053676">
    <property type="component" value="Unassembled WGS sequence"/>
</dbReference>
<feature type="region of interest" description="Disordered" evidence="1">
    <location>
        <begin position="1"/>
        <end position="55"/>
    </location>
</feature>
<proteinExistence type="predicted"/>
<evidence type="ECO:0000313" key="3">
    <source>
        <dbReference type="Proteomes" id="UP000053676"/>
    </source>
</evidence>
<dbReference type="KEGG" id="nai:NECAME_03478"/>
<protein>
    <submittedName>
        <fullName evidence="2">Uncharacterized protein</fullName>
    </submittedName>
</protein>
<dbReference type="EMBL" id="KI660234">
    <property type="protein sequence ID" value="ETN76315.1"/>
    <property type="molecule type" value="Genomic_DNA"/>
</dbReference>
<organism evidence="2 3">
    <name type="scientific">Necator americanus</name>
    <name type="common">Human hookworm</name>
    <dbReference type="NCBI Taxonomy" id="51031"/>
    <lineage>
        <taxon>Eukaryota</taxon>
        <taxon>Metazoa</taxon>
        <taxon>Ecdysozoa</taxon>
        <taxon>Nematoda</taxon>
        <taxon>Chromadorea</taxon>
        <taxon>Rhabditida</taxon>
        <taxon>Rhabditina</taxon>
        <taxon>Rhabditomorpha</taxon>
        <taxon>Strongyloidea</taxon>
        <taxon>Ancylostomatidae</taxon>
        <taxon>Bunostominae</taxon>
        <taxon>Necator</taxon>
    </lineage>
</organism>
<evidence type="ECO:0000256" key="1">
    <source>
        <dbReference type="SAM" id="MobiDB-lite"/>
    </source>
</evidence>
<accession>W2T2U2</accession>
<name>W2T2U2_NECAM</name>